<keyword evidence="4" id="KW-0378">Hydrolase</keyword>
<sequence>MSFYKLNRFHWHLTDDQGWRIEIKQYPELTETGAYRKQKDGSIYGDYYSQEEIKQVIAYAEKLHIEMIPEIEMPGHARAVIAAYPELSCRQEKLAVWNKWGISDNVFCAGRESTFNFLENVLSEVIDLSPGKYIHIGGDECPKKRWKQCPECQKRIKQEDLKDELELQSYFIKRISSYLVNKGKKVIGWDEIIEGGLA</sequence>
<dbReference type="Pfam" id="PF00728">
    <property type="entry name" value="Glyco_hydro_20"/>
    <property type="match status" value="1"/>
</dbReference>
<dbReference type="GO" id="GO:0005975">
    <property type="term" value="P:carbohydrate metabolic process"/>
    <property type="evidence" value="ECO:0007669"/>
    <property type="project" value="InterPro"/>
</dbReference>
<comment type="similarity">
    <text evidence="2">Belongs to the glycosyl hydrolase 20 family.</text>
</comment>
<dbReference type="GO" id="GO:0030203">
    <property type="term" value="P:glycosaminoglycan metabolic process"/>
    <property type="evidence" value="ECO:0007669"/>
    <property type="project" value="TreeGrafter"/>
</dbReference>
<dbReference type="GO" id="GO:0016020">
    <property type="term" value="C:membrane"/>
    <property type="evidence" value="ECO:0007669"/>
    <property type="project" value="TreeGrafter"/>
</dbReference>
<dbReference type="InterPro" id="IPR025705">
    <property type="entry name" value="Beta_hexosaminidase_sua/sub"/>
</dbReference>
<dbReference type="PANTHER" id="PTHR22600:SF57">
    <property type="entry name" value="BETA-N-ACETYLHEXOSAMINIDASE"/>
    <property type="match status" value="1"/>
</dbReference>
<dbReference type="Gene3D" id="3.20.20.80">
    <property type="entry name" value="Glycosidases"/>
    <property type="match status" value="1"/>
</dbReference>
<dbReference type="EC" id="3.2.1.52" evidence="3"/>
<comment type="catalytic activity">
    <reaction evidence="1">
        <text>Hydrolysis of terminal non-reducing N-acetyl-D-hexosamine residues in N-acetyl-beta-D-hexosaminides.</text>
        <dbReference type="EC" id="3.2.1.52"/>
    </reaction>
</comment>
<dbReference type="InterPro" id="IPR017853">
    <property type="entry name" value="GH"/>
</dbReference>
<dbReference type="GO" id="GO:0004563">
    <property type="term" value="F:beta-N-acetylhexosaminidase activity"/>
    <property type="evidence" value="ECO:0007669"/>
    <property type="project" value="UniProtKB-EC"/>
</dbReference>
<evidence type="ECO:0000256" key="3">
    <source>
        <dbReference type="ARBA" id="ARBA00012663"/>
    </source>
</evidence>
<dbReference type="PANTHER" id="PTHR22600">
    <property type="entry name" value="BETA-HEXOSAMINIDASE"/>
    <property type="match status" value="1"/>
</dbReference>
<proteinExistence type="inferred from homology"/>
<reference evidence="6" key="1">
    <citation type="journal article" date="2014" name="Front. Microbiol.">
        <title>High frequency of phylogenetically diverse reductive dehalogenase-homologous genes in deep subseafloor sedimentary metagenomes.</title>
        <authorList>
            <person name="Kawai M."/>
            <person name="Futagami T."/>
            <person name="Toyoda A."/>
            <person name="Takaki Y."/>
            <person name="Nishi S."/>
            <person name="Hori S."/>
            <person name="Arai W."/>
            <person name="Tsubouchi T."/>
            <person name="Morono Y."/>
            <person name="Uchiyama I."/>
            <person name="Ito T."/>
            <person name="Fujiyama A."/>
            <person name="Inagaki F."/>
            <person name="Takami H."/>
        </authorList>
    </citation>
    <scope>NUCLEOTIDE SEQUENCE</scope>
    <source>
        <strain evidence="6">Expedition CK06-06</strain>
    </source>
</reference>
<dbReference type="InterPro" id="IPR015883">
    <property type="entry name" value="Glyco_hydro_20_cat"/>
</dbReference>
<dbReference type="PRINTS" id="PR00738">
    <property type="entry name" value="GLHYDRLASE20"/>
</dbReference>
<protein>
    <recommendedName>
        <fullName evidence="3">beta-N-acetylhexosaminidase</fullName>
        <ecNumber evidence="3">3.2.1.52</ecNumber>
    </recommendedName>
</protein>
<feature type="domain" description="Glycoside hydrolase family 20 catalytic" evidence="5">
    <location>
        <begin position="1"/>
        <end position="196"/>
    </location>
</feature>
<evidence type="ECO:0000256" key="1">
    <source>
        <dbReference type="ARBA" id="ARBA00001231"/>
    </source>
</evidence>
<evidence type="ECO:0000256" key="4">
    <source>
        <dbReference type="ARBA" id="ARBA00022801"/>
    </source>
</evidence>
<evidence type="ECO:0000313" key="6">
    <source>
        <dbReference type="EMBL" id="GAI89845.1"/>
    </source>
</evidence>
<comment type="caution">
    <text evidence="6">The sequence shown here is derived from an EMBL/GenBank/DDBJ whole genome shotgun (WGS) entry which is preliminary data.</text>
</comment>
<feature type="non-terminal residue" evidence="6">
    <location>
        <position position="198"/>
    </location>
</feature>
<name>X1TQI6_9ZZZZ</name>
<dbReference type="EMBL" id="BARW01017639">
    <property type="protein sequence ID" value="GAI89845.1"/>
    <property type="molecule type" value="Genomic_DNA"/>
</dbReference>
<evidence type="ECO:0000256" key="2">
    <source>
        <dbReference type="ARBA" id="ARBA00006285"/>
    </source>
</evidence>
<accession>X1TQI6</accession>
<gene>
    <name evidence="6" type="ORF">S12H4_30416</name>
</gene>
<dbReference type="SUPFAM" id="SSF51445">
    <property type="entry name" value="(Trans)glycosidases"/>
    <property type="match status" value="1"/>
</dbReference>
<organism evidence="6">
    <name type="scientific">marine sediment metagenome</name>
    <dbReference type="NCBI Taxonomy" id="412755"/>
    <lineage>
        <taxon>unclassified sequences</taxon>
        <taxon>metagenomes</taxon>
        <taxon>ecological metagenomes</taxon>
    </lineage>
</organism>
<dbReference type="AlphaFoldDB" id="X1TQI6"/>
<evidence type="ECO:0000259" key="5">
    <source>
        <dbReference type="Pfam" id="PF00728"/>
    </source>
</evidence>